<accession>A0A7T0BXS3</accession>
<dbReference type="NCBIfam" id="TIGR01687">
    <property type="entry name" value="moaD_arch"/>
    <property type="match status" value="1"/>
</dbReference>
<name>A0A7T0BXS3_9BACT</name>
<dbReference type="InterPro" id="IPR016155">
    <property type="entry name" value="Mopterin_synth/thiamin_S_b"/>
</dbReference>
<dbReference type="KEGG" id="nli:G3M70_13905"/>
<sequence>MSVKVRIPTPLMKLTNNQAEVEAEGTTIEEMFNHLESQFGGIKERICEENGSPRRFINIYVNEEDIRFLEGEKTAIKDGDEVSIIPAIAGGAW</sequence>
<dbReference type="Gene3D" id="3.10.20.30">
    <property type="match status" value="1"/>
</dbReference>
<gene>
    <name evidence="1" type="ORF">G3M70_13905</name>
</gene>
<dbReference type="Proteomes" id="UP000594688">
    <property type="component" value="Chromosome"/>
</dbReference>
<evidence type="ECO:0000313" key="1">
    <source>
        <dbReference type="EMBL" id="QPJ62909.1"/>
    </source>
</evidence>
<dbReference type="InterPro" id="IPR052045">
    <property type="entry name" value="Sulfur_Carrier/Prot_Modifier"/>
</dbReference>
<dbReference type="Pfam" id="PF02597">
    <property type="entry name" value="ThiS"/>
    <property type="match status" value="1"/>
</dbReference>
<organism evidence="1 2">
    <name type="scientific">Candidatus Nitronauta litoralis</name>
    <dbReference type="NCBI Taxonomy" id="2705533"/>
    <lineage>
        <taxon>Bacteria</taxon>
        <taxon>Pseudomonadati</taxon>
        <taxon>Nitrospinota/Tectimicrobiota group</taxon>
        <taxon>Nitrospinota</taxon>
        <taxon>Nitrospinia</taxon>
        <taxon>Nitrospinales</taxon>
        <taxon>Nitrospinaceae</taxon>
        <taxon>Candidatus Nitronauta</taxon>
    </lineage>
</organism>
<proteinExistence type="predicted"/>
<dbReference type="AlphaFoldDB" id="A0A7T0BXS3"/>
<dbReference type="EMBL" id="CP048685">
    <property type="protein sequence ID" value="QPJ62909.1"/>
    <property type="molecule type" value="Genomic_DNA"/>
</dbReference>
<dbReference type="InterPro" id="IPR010038">
    <property type="entry name" value="MoaD_arc-typ"/>
</dbReference>
<dbReference type="CDD" id="cd17074">
    <property type="entry name" value="Ubl_CysO_like"/>
    <property type="match status" value="1"/>
</dbReference>
<dbReference type="PANTHER" id="PTHR38031">
    <property type="entry name" value="SULFUR CARRIER PROTEIN SLR0821-RELATED"/>
    <property type="match status" value="1"/>
</dbReference>
<reference evidence="1 2" key="1">
    <citation type="submission" date="2020-02" db="EMBL/GenBank/DDBJ databases">
        <title>Genomic and physiological characterization of two novel Nitrospinaceae genera.</title>
        <authorList>
            <person name="Mueller A.J."/>
            <person name="Jung M.-Y."/>
            <person name="Strachan C.R."/>
            <person name="Herbold C.W."/>
            <person name="Kirkegaard R.H."/>
            <person name="Daims H."/>
        </authorList>
    </citation>
    <scope>NUCLEOTIDE SEQUENCE [LARGE SCALE GENOMIC DNA]</scope>
    <source>
        <strain evidence="1">EB</strain>
    </source>
</reference>
<dbReference type="InterPro" id="IPR003749">
    <property type="entry name" value="ThiS/MoaD-like"/>
</dbReference>
<dbReference type="PANTHER" id="PTHR38031:SF1">
    <property type="entry name" value="SULFUR CARRIER PROTEIN CYSO"/>
    <property type="match status" value="1"/>
</dbReference>
<evidence type="ECO:0000313" key="2">
    <source>
        <dbReference type="Proteomes" id="UP000594688"/>
    </source>
</evidence>
<dbReference type="SUPFAM" id="SSF54285">
    <property type="entry name" value="MoaD/ThiS"/>
    <property type="match status" value="1"/>
</dbReference>
<protein>
    <submittedName>
        <fullName evidence="1">MoaD/ThiS family protein</fullName>
    </submittedName>
</protein>
<dbReference type="InterPro" id="IPR012675">
    <property type="entry name" value="Beta-grasp_dom_sf"/>
</dbReference>